<reference evidence="2" key="2">
    <citation type="submission" date="2019-02" db="EMBL/GenBank/DDBJ databases">
        <title>Opniocepnalus argus Var Kimnra genome.</title>
        <authorList>
            <person name="Zhou C."/>
            <person name="Xiao S."/>
        </authorList>
    </citation>
    <scope>NUCLEOTIDE SEQUENCE [LARGE SCALE GENOMIC DNA]</scope>
</reference>
<name>A0A6G1QQR3_CHAAH</name>
<evidence type="ECO:0000313" key="2">
    <source>
        <dbReference type="Proteomes" id="UP000503349"/>
    </source>
</evidence>
<dbReference type="Proteomes" id="UP000503349">
    <property type="component" value="Chromosome 21"/>
</dbReference>
<dbReference type="EMBL" id="CM015732">
    <property type="protein sequence ID" value="KAF3705060.1"/>
    <property type="molecule type" value="Genomic_DNA"/>
</dbReference>
<keyword evidence="2" id="KW-1185">Reference proteome</keyword>
<sequence>MNCSRTLAASQLMSPQFTHDDGEINLLNDCSCFQTDKPEELIGERDKAFCS</sequence>
<evidence type="ECO:0000313" key="1">
    <source>
        <dbReference type="EMBL" id="KAF3705060.1"/>
    </source>
</evidence>
<gene>
    <name evidence="1" type="ORF">EXN66_Car020751</name>
</gene>
<reference evidence="1 2" key="1">
    <citation type="submission" date="2019-02" db="EMBL/GenBank/DDBJ databases">
        <title>Opniocepnalus argus genome.</title>
        <authorList>
            <person name="Zhou C."/>
            <person name="Xiao S."/>
        </authorList>
    </citation>
    <scope>NUCLEOTIDE SEQUENCE [LARGE SCALE GENOMIC DNA]</scope>
    <source>
        <strain evidence="1">OARG1902GOOAL</strain>
        <tissue evidence="1">Muscle</tissue>
    </source>
</reference>
<accession>A0A6G1QQR3</accession>
<organism evidence="1 2">
    <name type="scientific">Channa argus</name>
    <name type="common">Northern snakehead</name>
    <name type="synonym">Ophicephalus argus</name>
    <dbReference type="NCBI Taxonomy" id="215402"/>
    <lineage>
        <taxon>Eukaryota</taxon>
        <taxon>Metazoa</taxon>
        <taxon>Chordata</taxon>
        <taxon>Craniata</taxon>
        <taxon>Vertebrata</taxon>
        <taxon>Euteleostomi</taxon>
        <taxon>Actinopterygii</taxon>
        <taxon>Neopterygii</taxon>
        <taxon>Teleostei</taxon>
        <taxon>Neoteleostei</taxon>
        <taxon>Acanthomorphata</taxon>
        <taxon>Anabantaria</taxon>
        <taxon>Anabantiformes</taxon>
        <taxon>Channoidei</taxon>
        <taxon>Channidae</taxon>
        <taxon>Channa</taxon>
    </lineage>
</organism>
<protein>
    <submittedName>
        <fullName evidence="1">Uncharacterized protein</fullName>
    </submittedName>
</protein>
<proteinExistence type="predicted"/>
<dbReference type="AlphaFoldDB" id="A0A6G1QQR3"/>